<keyword evidence="4" id="KW-1133">Transmembrane helix</keyword>
<reference evidence="7 8" key="1">
    <citation type="journal article" date="2022" name="Mar. Drugs">
        <title>Bioassay-Guided Fractionation Leads to the Detection of Cholic Acid Generated by the Rare Thalassomonas sp.</title>
        <authorList>
            <person name="Pheiffer F."/>
            <person name="Schneider Y.K."/>
            <person name="Hansen E.H."/>
            <person name="Andersen J.H."/>
            <person name="Isaksson J."/>
            <person name="Busche T."/>
            <person name="R C."/>
            <person name="Kalinowski J."/>
            <person name="Zyl L.V."/>
            <person name="Trindade M."/>
        </authorList>
    </citation>
    <scope>NUCLEOTIDE SEQUENCE [LARGE SCALE GENOMIC DNA]</scope>
    <source>
        <strain evidence="7 8">A5K-61T</strain>
    </source>
</reference>
<evidence type="ECO:0000259" key="6">
    <source>
        <dbReference type="PROSITE" id="PS51384"/>
    </source>
</evidence>
<dbReference type="Gene3D" id="2.40.30.10">
    <property type="entry name" value="Translation factors"/>
    <property type="match status" value="1"/>
</dbReference>
<dbReference type="EMBL" id="CP059693">
    <property type="protein sequence ID" value="WDE11419.1"/>
    <property type="molecule type" value="Genomic_DNA"/>
</dbReference>
<dbReference type="SUPFAM" id="SSF54292">
    <property type="entry name" value="2Fe-2S ferredoxin-like"/>
    <property type="match status" value="1"/>
</dbReference>
<dbReference type="Pfam" id="PF00175">
    <property type="entry name" value="NAD_binding_1"/>
    <property type="match status" value="1"/>
</dbReference>
<dbReference type="InterPro" id="IPR005625">
    <property type="entry name" value="PepSY-ass_TM"/>
</dbReference>
<keyword evidence="1" id="KW-0285">Flavoprotein</keyword>
<dbReference type="InterPro" id="IPR017927">
    <property type="entry name" value="FAD-bd_FR_type"/>
</dbReference>
<dbReference type="RefSeq" id="WP_274051580.1">
    <property type="nucleotide sequence ID" value="NZ_CP059693.1"/>
</dbReference>
<evidence type="ECO:0000256" key="1">
    <source>
        <dbReference type="ARBA" id="ARBA00022630"/>
    </source>
</evidence>
<dbReference type="InterPro" id="IPR012675">
    <property type="entry name" value="Beta-grasp_dom_sf"/>
</dbReference>
<keyword evidence="2" id="KW-0274">FAD</keyword>
<protein>
    <submittedName>
        <fullName evidence="7">2Fe-2S iron-sulfur cluster binding domain-containing protein</fullName>
    </submittedName>
</protein>
<dbReference type="PANTHER" id="PTHR43644">
    <property type="entry name" value="NA(+)-TRANSLOCATING NADH-QUINONE REDUCTASE SUBUNIT"/>
    <property type="match status" value="1"/>
</dbReference>
<dbReference type="Proteomes" id="UP001215231">
    <property type="component" value="Chromosome"/>
</dbReference>
<feature type="transmembrane region" description="Helical" evidence="4">
    <location>
        <begin position="206"/>
        <end position="225"/>
    </location>
</feature>
<dbReference type="CDD" id="cd06188">
    <property type="entry name" value="NADH_quinone_reductase"/>
    <property type="match status" value="1"/>
</dbReference>
<dbReference type="InterPro" id="IPR001709">
    <property type="entry name" value="Flavoprot_Pyr_Nucl_cyt_Rdtase"/>
</dbReference>
<organism evidence="7 8">
    <name type="scientific">Thalassomonas haliotis</name>
    <dbReference type="NCBI Taxonomy" id="485448"/>
    <lineage>
        <taxon>Bacteria</taxon>
        <taxon>Pseudomonadati</taxon>
        <taxon>Pseudomonadota</taxon>
        <taxon>Gammaproteobacteria</taxon>
        <taxon>Alteromonadales</taxon>
        <taxon>Colwelliaceae</taxon>
        <taxon>Thalassomonas</taxon>
    </lineage>
</organism>
<dbReference type="SUPFAM" id="SSF63380">
    <property type="entry name" value="Riboflavin synthase domain-like"/>
    <property type="match status" value="1"/>
</dbReference>
<dbReference type="Gene3D" id="3.10.20.30">
    <property type="match status" value="1"/>
</dbReference>
<evidence type="ECO:0000256" key="2">
    <source>
        <dbReference type="ARBA" id="ARBA00022827"/>
    </source>
</evidence>
<dbReference type="InterPro" id="IPR001433">
    <property type="entry name" value="OxRdtase_FAD/NAD-bd"/>
</dbReference>
<dbReference type="Pfam" id="PF03929">
    <property type="entry name" value="PepSY_TM"/>
    <property type="match status" value="1"/>
</dbReference>
<evidence type="ECO:0000259" key="5">
    <source>
        <dbReference type="PROSITE" id="PS51085"/>
    </source>
</evidence>
<dbReference type="PROSITE" id="PS51085">
    <property type="entry name" value="2FE2S_FER_2"/>
    <property type="match status" value="1"/>
</dbReference>
<feature type="transmembrane region" description="Helical" evidence="4">
    <location>
        <begin position="12"/>
        <end position="31"/>
    </location>
</feature>
<evidence type="ECO:0000313" key="7">
    <source>
        <dbReference type="EMBL" id="WDE11419.1"/>
    </source>
</evidence>
<gene>
    <name evidence="7" type="ORF">H3N35_24920</name>
</gene>
<proteinExistence type="predicted"/>
<name>A0ABY7VCQ2_9GAMM</name>
<dbReference type="Gene3D" id="3.40.50.80">
    <property type="entry name" value="Nucleotide-binding domain of ferredoxin-NADP reductase (FNR) module"/>
    <property type="match status" value="1"/>
</dbReference>
<dbReference type="InterPro" id="IPR001041">
    <property type="entry name" value="2Fe-2S_ferredoxin-type"/>
</dbReference>
<dbReference type="InterPro" id="IPR039261">
    <property type="entry name" value="FNR_nucleotide-bd"/>
</dbReference>
<keyword evidence="3" id="KW-0830">Ubiquinone</keyword>
<sequence length="618" mass="68999">MQYLKALHKWTSVVVGIQLLLWLISGFYFVIMDHQDARGSVYRVRPPVQQIDHQRLLEPGLILSRQQASVGLQQITLLGIPYYLLTHEQGLYRHFTNSYSLVNAYNGELTRINEAMASSLARSSYNGPGTVVSALRLAPPVADLPKEQNSVWQVNFDDDINTSVYLDAGSGHVIGHSNDDKRFADFFFMLHFMDYGSVKGFNNIQIIFFAVVTLFLSLTGFIWTINLIANGRYALPFVGGNKAIELIDKNDLSIGVRRISSRQTLLDGLIEHDIALPSSCGGGGTCGRCKIVTDPIVAVGAADKHYFTDHELALGYRLACQHKGAEVKRLKLLDVVNARKHQLILVGSEFISPSIKELRFKPADGSKLDYRAGAYMRFFIPAAKGCSVPLRLPEAFQPHWHHIEQLEYQHLACSRSYSLANYGGRQELVFTIKYQSAPNNRVLPGAGSSYLCNLEPGKTIEAAGPFEDFYALPGASVTAGAEQQQKKTRVMIGAGAGMAPLKALIYEQLEKLNNKEALYFYFGAGTEQDLIYYREFTELQQQYPQFHYLPTLSRASDSWPGARGYVQQGLKDKLTNMDCLENVEFYLCGPTNMMSETIAMLRACGVEAENIAFDDFSR</sequence>
<keyword evidence="4" id="KW-0812">Transmembrane</keyword>
<accession>A0ABY7VCQ2</accession>
<dbReference type="PRINTS" id="PR00371">
    <property type="entry name" value="FPNCR"/>
</dbReference>
<dbReference type="InterPro" id="IPR017938">
    <property type="entry name" value="Riboflavin_synthase-like_b-brl"/>
</dbReference>
<evidence type="ECO:0000256" key="4">
    <source>
        <dbReference type="SAM" id="Phobius"/>
    </source>
</evidence>
<keyword evidence="8" id="KW-1185">Reference proteome</keyword>
<dbReference type="SUPFAM" id="SSF52343">
    <property type="entry name" value="Ferredoxin reductase-like, C-terminal NADP-linked domain"/>
    <property type="match status" value="1"/>
</dbReference>
<keyword evidence="4" id="KW-0472">Membrane</keyword>
<evidence type="ECO:0000256" key="3">
    <source>
        <dbReference type="ARBA" id="ARBA00023075"/>
    </source>
</evidence>
<dbReference type="InterPro" id="IPR036010">
    <property type="entry name" value="2Fe-2S_ferredoxin-like_sf"/>
</dbReference>
<dbReference type="Pfam" id="PF00111">
    <property type="entry name" value="Fer2"/>
    <property type="match status" value="1"/>
</dbReference>
<feature type="domain" description="FAD-binding FR-type" evidence="6">
    <location>
        <begin position="338"/>
        <end position="472"/>
    </location>
</feature>
<dbReference type="PROSITE" id="PS51384">
    <property type="entry name" value="FAD_FR"/>
    <property type="match status" value="1"/>
</dbReference>
<evidence type="ECO:0000313" key="8">
    <source>
        <dbReference type="Proteomes" id="UP001215231"/>
    </source>
</evidence>
<feature type="domain" description="2Fe-2S ferredoxin-type" evidence="5">
    <location>
        <begin position="242"/>
        <end position="338"/>
    </location>
</feature>
<dbReference type="PANTHER" id="PTHR43644:SF1">
    <property type="entry name" value="NAD(P)H-FLAVIN REDUCTASE"/>
    <property type="match status" value="1"/>
</dbReference>